<dbReference type="STRING" id="1173584.SAMN05444851_2530"/>
<dbReference type="RefSeq" id="WP_091431044.1">
    <property type="nucleotide sequence ID" value="NZ_FOJB01000001.1"/>
</dbReference>
<dbReference type="EMBL" id="FOJB01000001">
    <property type="protein sequence ID" value="SEW25994.1"/>
    <property type="molecule type" value="Genomic_DNA"/>
</dbReference>
<evidence type="ECO:0000313" key="1">
    <source>
        <dbReference type="EMBL" id="SEW25994.1"/>
    </source>
</evidence>
<reference evidence="1 2" key="1">
    <citation type="submission" date="2016-10" db="EMBL/GenBank/DDBJ databases">
        <authorList>
            <person name="de Groot N.N."/>
        </authorList>
    </citation>
    <scope>NUCLEOTIDE SEQUENCE [LARGE SCALE GENOMIC DNA]</scope>
    <source>
        <strain evidence="1 2">DSM 29439</strain>
    </source>
</reference>
<protein>
    <recommendedName>
        <fullName evidence="3">Sulfotransferase family protein</fullName>
    </recommendedName>
</protein>
<sequence>MQICFHLGAHCTDDDQLTKSLLKNSGQLAKLGVAVPGPGRYRGLLADALVKLQGARADDDTQEMLLDTLVDSTDAQRLVLGHKNFLGAPHRSIENNQLYHLAKRNTAWIRNLFANHEVSFFIGLRNPATFVPAVLSMVPAADRASLLAQIDPHSLRWSDMLLTIREANPATPIIVWCNEDTPLLWPEIMQVITGVNDSKPLDGALDILRPIMTPDGFQRMLDYLGKTEIPSPQQRRRVIVTFLEKYAIPDEIEEEIDLPGWTEAMIDDLSDAYDRDLDQIERIEGVTLLVT</sequence>
<organism evidence="1 2">
    <name type="scientific">Aliiroseovarius sediminilitoris</name>
    <dbReference type="NCBI Taxonomy" id="1173584"/>
    <lineage>
        <taxon>Bacteria</taxon>
        <taxon>Pseudomonadati</taxon>
        <taxon>Pseudomonadota</taxon>
        <taxon>Alphaproteobacteria</taxon>
        <taxon>Rhodobacterales</taxon>
        <taxon>Paracoccaceae</taxon>
        <taxon>Aliiroseovarius</taxon>
    </lineage>
</organism>
<dbReference type="AlphaFoldDB" id="A0A1I0QFW5"/>
<name>A0A1I0QFW5_9RHOB</name>
<accession>A0A1I0QFW5</accession>
<gene>
    <name evidence="1" type="ORF">SAMN05444851_2530</name>
</gene>
<evidence type="ECO:0008006" key="3">
    <source>
        <dbReference type="Google" id="ProtNLM"/>
    </source>
</evidence>
<keyword evidence="2" id="KW-1185">Reference proteome</keyword>
<dbReference type="OrthoDB" id="7816979at2"/>
<dbReference type="Proteomes" id="UP000199650">
    <property type="component" value="Unassembled WGS sequence"/>
</dbReference>
<evidence type="ECO:0000313" key="2">
    <source>
        <dbReference type="Proteomes" id="UP000199650"/>
    </source>
</evidence>
<proteinExistence type="predicted"/>